<dbReference type="InterPro" id="IPR038765">
    <property type="entry name" value="Papain-like_cys_pep_sf"/>
</dbReference>
<protein>
    <recommendedName>
        <fullName evidence="3">Peptidase C1A papain C-terminal domain-containing protein</fullName>
    </recommendedName>
</protein>
<dbReference type="SMR" id="B4N5U6"/>
<dbReference type="SUPFAM" id="SSF54001">
    <property type="entry name" value="Cysteine proteinases"/>
    <property type="match status" value="1"/>
</dbReference>
<comment type="similarity">
    <text evidence="1">Belongs to the peptidase C1 family.</text>
</comment>
<dbReference type="Gene3D" id="3.90.70.10">
    <property type="entry name" value="Cysteine proteinases"/>
    <property type="match status" value="1"/>
</dbReference>
<name>B4N5U6_DROWI</name>
<dbReference type="STRING" id="7260.B4N5U6"/>
<dbReference type="PANTHER" id="PTHR12411">
    <property type="entry name" value="CYSTEINE PROTEASE FAMILY C1-RELATED"/>
    <property type="match status" value="1"/>
</dbReference>
<evidence type="ECO:0000259" key="3">
    <source>
        <dbReference type="SMART" id="SM00645"/>
    </source>
</evidence>
<dbReference type="EMBL" id="CH964154">
    <property type="protein sequence ID" value="EDW79735.1"/>
    <property type="molecule type" value="Genomic_DNA"/>
</dbReference>
<dbReference type="HOGENOM" id="CLU_012184_1_2_1"/>
<dbReference type="PhylomeDB" id="B4N5U6"/>
<feature type="domain" description="Peptidase C1A papain C-terminal" evidence="3">
    <location>
        <begin position="110"/>
        <end position="330"/>
    </location>
</feature>
<keyword evidence="2" id="KW-0732">Signal</keyword>
<dbReference type="InterPro" id="IPR039417">
    <property type="entry name" value="Peptidase_C1A_papain-like"/>
</dbReference>
<evidence type="ECO:0000256" key="2">
    <source>
        <dbReference type="SAM" id="SignalP"/>
    </source>
</evidence>
<feature type="chain" id="PRO_5018614842" description="Peptidase C1A papain C-terminal domain-containing protein" evidence="2">
    <location>
        <begin position="18"/>
        <end position="332"/>
    </location>
</feature>
<evidence type="ECO:0000313" key="4">
    <source>
        <dbReference type="EMBL" id="EDW79735.1"/>
    </source>
</evidence>
<sequence length="332" mass="36334">MLKLVFCLVCFVVGGYGYTAQDIADFDNFIADFHKTYATTTDRSNANFYFIYNRNQATAQNNQADRNTSSSRQAVNQFSDIRLIHFAALLPKSVYPSLSYASTPVETQDALAEVDIIADMGLSITVEDQGVSCSSSWAYATAKSVEILNALQTGNPSPQSLSAQELIDCTSMGTGCTTQVPQVGFDYLTQYSSILSPVDTYPNTNTVTNQGFCLPNQITGDVRLATYATIADGDDDSLKRFVSNNIPVVVEYNPATFGFMQYSSGVYVPTTPKATSSQFLVVVGYGYDANSGLDYWKCLNSFGTTWGENGYIRIVRSTKYPLAKNAIFPNTF</sequence>
<dbReference type="OMA" id="LRIGWPV"/>
<dbReference type="Pfam" id="PF00112">
    <property type="entry name" value="Peptidase_C1"/>
    <property type="match status" value="1"/>
</dbReference>
<dbReference type="InterPro" id="IPR013128">
    <property type="entry name" value="Peptidase_C1A"/>
</dbReference>
<organism evidence="4 5">
    <name type="scientific">Drosophila willistoni</name>
    <name type="common">Fruit fly</name>
    <dbReference type="NCBI Taxonomy" id="7260"/>
    <lineage>
        <taxon>Eukaryota</taxon>
        <taxon>Metazoa</taxon>
        <taxon>Ecdysozoa</taxon>
        <taxon>Arthropoda</taxon>
        <taxon>Hexapoda</taxon>
        <taxon>Insecta</taxon>
        <taxon>Pterygota</taxon>
        <taxon>Neoptera</taxon>
        <taxon>Endopterygota</taxon>
        <taxon>Diptera</taxon>
        <taxon>Brachycera</taxon>
        <taxon>Muscomorpha</taxon>
        <taxon>Ephydroidea</taxon>
        <taxon>Drosophilidae</taxon>
        <taxon>Drosophila</taxon>
        <taxon>Sophophora</taxon>
    </lineage>
</organism>
<keyword evidence="5" id="KW-1185">Reference proteome</keyword>
<dbReference type="AlphaFoldDB" id="B4N5U6"/>
<dbReference type="KEGG" id="dwi:6646064"/>
<accession>B4N5U6</accession>
<dbReference type="Proteomes" id="UP000007798">
    <property type="component" value="Unassembled WGS sequence"/>
</dbReference>
<reference evidence="4 5" key="1">
    <citation type="journal article" date="2007" name="Nature">
        <title>Evolution of genes and genomes on the Drosophila phylogeny.</title>
        <authorList>
            <consortium name="Drosophila 12 Genomes Consortium"/>
            <person name="Clark A.G."/>
            <person name="Eisen M.B."/>
            <person name="Smith D.R."/>
            <person name="Bergman C.M."/>
            <person name="Oliver B."/>
            <person name="Markow T.A."/>
            <person name="Kaufman T.C."/>
            <person name="Kellis M."/>
            <person name="Gelbart W."/>
            <person name="Iyer V.N."/>
            <person name="Pollard D.A."/>
            <person name="Sackton T.B."/>
            <person name="Larracuente A.M."/>
            <person name="Singh N.D."/>
            <person name="Abad J.P."/>
            <person name="Abt D.N."/>
            <person name="Adryan B."/>
            <person name="Aguade M."/>
            <person name="Akashi H."/>
            <person name="Anderson W.W."/>
            <person name="Aquadro C.F."/>
            <person name="Ardell D.H."/>
            <person name="Arguello R."/>
            <person name="Artieri C.G."/>
            <person name="Barbash D.A."/>
            <person name="Barker D."/>
            <person name="Barsanti P."/>
            <person name="Batterham P."/>
            <person name="Batzoglou S."/>
            <person name="Begun D."/>
            <person name="Bhutkar A."/>
            <person name="Blanco E."/>
            <person name="Bosak S.A."/>
            <person name="Bradley R.K."/>
            <person name="Brand A.D."/>
            <person name="Brent M.R."/>
            <person name="Brooks A.N."/>
            <person name="Brown R.H."/>
            <person name="Butlin R.K."/>
            <person name="Caggese C."/>
            <person name="Calvi B.R."/>
            <person name="Bernardo de Carvalho A."/>
            <person name="Caspi A."/>
            <person name="Castrezana S."/>
            <person name="Celniker S.E."/>
            <person name="Chang J.L."/>
            <person name="Chapple C."/>
            <person name="Chatterji S."/>
            <person name="Chinwalla A."/>
            <person name="Civetta A."/>
            <person name="Clifton S.W."/>
            <person name="Comeron J.M."/>
            <person name="Costello J.C."/>
            <person name="Coyne J.A."/>
            <person name="Daub J."/>
            <person name="David R.G."/>
            <person name="Delcher A.L."/>
            <person name="Delehaunty K."/>
            <person name="Do C.B."/>
            <person name="Ebling H."/>
            <person name="Edwards K."/>
            <person name="Eickbush T."/>
            <person name="Evans J.D."/>
            <person name="Filipski A."/>
            <person name="Findeiss S."/>
            <person name="Freyhult E."/>
            <person name="Fulton L."/>
            <person name="Fulton R."/>
            <person name="Garcia A.C."/>
            <person name="Gardiner A."/>
            <person name="Garfield D.A."/>
            <person name="Garvin B.E."/>
            <person name="Gibson G."/>
            <person name="Gilbert D."/>
            <person name="Gnerre S."/>
            <person name="Godfrey J."/>
            <person name="Good R."/>
            <person name="Gotea V."/>
            <person name="Gravely B."/>
            <person name="Greenberg A.J."/>
            <person name="Griffiths-Jones S."/>
            <person name="Gross S."/>
            <person name="Guigo R."/>
            <person name="Gustafson E.A."/>
            <person name="Haerty W."/>
            <person name="Hahn M.W."/>
            <person name="Halligan D.L."/>
            <person name="Halpern A.L."/>
            <person name="Halter G.M."/>
            <person name="Han M.V."/>
            <person name="Heger A."/>
            <person name="Hillier L."/>
            <person name="Hinrichs A.S."/>
            <person name="Holmes I."/>
            <person name="Hoskins R.A."/>
            <person name="Hubisz M.J."/>
            <person name="Hultmark D."/>
            <person name="Huntley M.A."/>
            <person name="Jaffe D.B."/>
            <person name="Jagadeeshan S."/>
            <person name="Jeck W.R."/>
            <person name="Johnson J."/>
            <person name="Jones C.D."/>
            <person name="Jordan W.C."/>
            <person name="Karpen G.H."/>
            <person name="Kataoka E."/>
            <person name="Keightley P.D."/>
            <person name="Kheradpour P."/>
            <person name="Kirkness E.F."/>
            <person name="Koerich L.B."/>
            <person name="Kristiansen K."/>
            <person name="Kudrna D."/>
            <person name="Kulathinal R.J."/>
            <person name="Kumar S."/>
            <person name="Kwok R."/>
            <person name="Lander E."/>
            <person name="Langley C.H."/>
            <person name="Lapoint R."/>
            <person name="Lazzaro B.P."/>
            <person name="Lee S.J."/>
            <person name="Levesque L."/>
            <person name="Li R."/>
            <person name="Lin C.F."/>
            <person name="Lin M.F."/>
            <person name="Lindblad-Toh K."/>
            <person name="Llopart A."/>
            <person name="Long M."/>
            <person name="Low L."/>
            <person name="Lozovsky E."/>
            <person name="Lu J."/>
            <person name="Luo M."/>
            <person name="Machado C.A."/>
            <person name="Makalowski W."/>
            <person name="Marzo M."/>
            <person name="Matsuda M."/>
            <person name="Matzkin L."/>
            <person name="McAllister B."/>
            <person name="McBride C.S."/>
            <person name="McKernan B."/>
            <person name="McKernan K."/>
            <person name="Mendez-Lago M."/>
            <person name="Minx P."/>
            <person name="Mollenhauer M.U."/>
            <person name="Montooth K."/>
            <person name="Mount S.M."/>
            <person name="Mu X."/>
            <person name="Myers E."/>
            <person name="Negre B."/>
            <person name="Newfeld S."/>
            <person name="Nielsen R."/>
            <person name="Noor M.A."/>
            <person name="O'Grady P."/>
            <person name="Pachter L."/>
            <person name="Papaceit M."/>
            <person name="Parisi M.J."/>
            <person name="Parisi M."/>
            <person name="Parts L."/>
            <person name="Pedersen J.S."/>
            <person name="Pesole G."/>
            <person name="Phillippy A.M."/>
            <person name="Ponting C.P."/>
            <person name="Pop M."/>
            <person name="Porcelli D."/>
            <person name="Powell J.R."/>
            <person name="Prohaska S."/>
            <person name="Pruitt K."/>
            <person name="Puig M."/>
            <person name="Quesneville H."/>
            <person name="Ram K.R."/>
            <person name="Rand D."/>
            <person name="Rasmussen M.D."/>
            <person name="Reed L.K."/>
            <person name="Reenan R."/>
            <person name="Reily A."/>
            <person name="Remington K.A."/>
            <person name="Rieger T.T."/>
            <person name="Ritchie M.G."/>
            <person name="Robin C."/>
            <person name="Rogers Y.H."/>
            <person name="Rohde C."/>
            <person name="Rozas J."/>
            <person name="Rubenfield M.J."/>
            <person name="Ruiz A."/>
            <person name="Russo S."/>
            <person name="Salzberg S.L."/>
            <person name="Sanchez-Gracia A."/>
            <person name="Saranga D.J."/>
            <person name="Sato H."/>
            <person name="Schaeffer S.W."/>
            <person name="Schatz M.C."/>
            <person name="Schlenke T."/>
            <person name="Schwartz R."/>
            <person name="Segarra C."/>
            <person name="Singh R.S."/>
            <person name="Sirot L."/>
            <person name="Sirota M."/>
            <person name="Sisneros N.B."/>
            <person name="Smith C.D."/>
            <person name="Smith T.F."/>
            <person name="Spieth J."/>
            <person name="Stage D.E."/>
            <person name="Stark A."/>
            <person name="Stephan W."/>
            <person name="Strausberg R.L."/>
            <person name="Strempel S."/>
            <person name="Sturgill D."/>
            <person name="Sutton G."/>
            <person name="Sutton G.G."/>
            <person name="Tao W."/>
            <person name="Teichmann S."/>
            <person name="Tobari Y.N."/>
            <person name="Tomimura Y."/>
            <person name="Tsolas J.M."/>
            <person name="Valente V.L."/>
            <person name="Venter E."/>
            <person name="Venter J.C."/>
            <person name="Vicario S."/>
            <person name="Vieira F.G."/>
            <person name="Vilella A.J."/>
            <person name="Villasante A."/>
            <person name="Walenz B."/>
            <person name="Wang J."/>
            <person name="Wasserman M."/>
            <person name="Watts T."/>
            <person name="Wilson D."/>
            <person name="Wilson R.K."/>
            <person name="Wing R.A."/>
            <person name="Wolfner M.F."/>
            <person name="Wong A."/>
            <person name="Wong G.K."/>
            <person name="Wu C.I."/>
            <person name="Wu G."/>
            <person name="Yamamoto D."/>
            <person name="Yang H.P."/>
            <person name="Yang S.P."/>
            <person name="Yorke J.A."/>
            <person name="Yoshida K."/>
            <person name="Zdobnov E."/>
            <person name="Zhang P."/>
            <person name="Zhang Y."/>
            <person name="Zimin A.V."/>
            <person name="Baldwin J."/>
            <person name="Abdouelleil A."/>
            <person name="Abdulkadir J."/>
            <person name="Abebe A."/>
            <person name="Abera B."/>
            <person name="Abreu J."/>
            <person name="Acer S.C."/>
            <person name="Aftuck L."/>
            <person name="Alexander A."/>
            <person name="An P."/>
            <person name="Anderson E."/>
            <person name="Anderson S."/>
            <person name="Arachi H."/>
            <person name="Azer M."/>
            <person name="Bachantsang P."/>
            <person name="Barry A."/>
            <person name="Bayul T."/>
            <person name="Berlin A."/>
            <person name="Bessette D."/>
            <person name="Bloom T."/>
            <person name="Blye J."/>
            <person name="Boguslavskiy L."/>
            <person name="Bonnet C."/>
            <person name="Boukhgalter B."/>
            <person name="Bourzgui I."/>
            <person name="Brown A."/>
            <person name="Cahill P."/>
            <person name="Channer S."/>
            <person name="Cheshatsang Y."/>
            <person name="Chuda L."/>
            <person name="Citroen M."/>
            <person name="Collymore A."/>
            <person name="Cooke P."/>
            <person name="Costello M."/>
            <person name="D'Aco K."/>
            <person name="Daza R."/>
            <person name="De Haan G."/>
            <person name="DeGray S."/>
            <person name="DeMaso C."/>
            <person name="Dhargay N."/>
            <person name="Dooley K."/>
            <person name="Dooley E."/>
            <person name="Doricent M."/>
            <person name="Dorje P."/>
            <person name="Dorjee K."/>
            <person name="Dupes A."/>
            <person name="Elong R."/>
            <person name="Falk J."/>
            <person name="Farina A."/>
            <person name="Faro S."/>
            <person name="Ferguson D."/>
            <person name="Fisher S."/>
            <person name="Foley C.D."/>
            <person name="Franke A."/>
            <person name="Friedrich D."/>
            <person name="Gadbois L."/>
            <person name="Gearin G."/>
            <person name="Gearin C.R."/>
            <person name="Giannoukos G."/>
            <person name="Goode T."/>
            <person name="Graham J."/>
            <person name="Grandbois E."/>
            <person name="Grewal S."/>
            <person name="Gyaltsen K."/>
            <person name="Hafez N."/>
            <person name="Hagos B."/>
            <person name="Hall J."/>
            <person name="Henson C."/>
            <person name="Hollinger A."/>
            <person name="Honan T."/>
            <person name="Huard M.D."/>
            <person name="Hughes L."/>
            <person name="Hurhula B."/>
            <person name="Husby M.E."/>
            <person name="Kamat A."/>
            <person name="Kanga B."/>
            <person name="Kashin S."/>
            <person name="Khazanovich D."/>
            <person name="Kisner P."/>
            <person name="Lance K."/>
            <person name="Lara M."/>
            <person name="Lee W."/>
            <person name="Lennon N."/>
            <person name="Letendre F."/>
            <person name="LeVine R."/>
            <person name="Lipovsky A."/>
            <person name="Liu X."/>
            <person name="Liu J."/>
            <person name="Liu S."/>
            <person name="Lokyitsang T."/>
            <person name="Lokyitsang Y."/>
            <person name="Lubonja R."/>
            <person name="Lui A."/>
            <person name="MacDonald P."/>
            <person name="Magnisalis V."/>
            <person name="Maru K."/>
            <person name="Matthews C."/>
            <person name="McCusker W."/>
            <person name="McDonough S."/>
            <person name="Mehta T."/>
            <person name="Meldrim J."/>
            <person name="Meneus L."/>
            <person name="Mihai O."/>
            <person name="Mihalev A."/>
            <person name="Mihova T."/>
            <person name="Mittelman R."/>
            <person name="Mlenga V."/>
            <person name="Montmayeur A."/>
            <person name="Mulrain L."/>
            <person name="Navidi A."/>
            <person name="Naylor J."/>
            <person name="Negash T."/>
            <person name="Nguyen T."/>
            <person name="Nguyen N."/>
            <person name="Nicol R."/>
            <person name="Norbu C."/>
            <person name="Norbu N."/>
            <person name="Novod N."/>
            <person name="O'Neill B."/>
            <person name="Osman S."/>
            <person name="Markiewicz E."/>
            <person name="Oyono O.L."/>
            <person name="Patti C."/>
            <person name="Phunkhang P."/>
            <person name="Pierre F."/>
            <person name="Priest M."/>
            <person name="Raghuraman S."/>
            <person name="Rege F."/>
            <person name="Reyes R."/>
            <person name="Rise C."/>
            <person name="Rogov P."/>
            <person name="Ross K."/>
            <person name="Ryan E."/>
            <person name="Settipalli S."/>
            <person name="Shea T."/>
            <person name="Sherpa N."/>
            <person name="Shi L."/>
            <person name="Shih D."/>
            <person name="Sparrow T."/>
            <person name="Spaulding J."/>
            <person name="Stalker J."/>
            <person name="Stange-Thomann N."/>
            <person name="Stavropoulos S."/>
            <person name="Stone C."/>
            <person name="Strader C."/>
            <person name="Tesfaye S."/>
            <person name="Thomson T."/>
            <person name="Thoulutsang Y."/>
            <person name="Thoulutsang D."/>
            <person name="Topham K."/>
            <person name="Topping I."/>
            <person name="Tsamla T."/>
            <person name="Vassiliev H."/>
            <person name="Vo A."/>
            <person name="Wangchuk T."/>
            <person name="Wangdi T."/>
            <person name="Weiand M."/>
            <person name="Wilkinson J."/>
            <person name="Wilson A."/>
            <person name="Yadav S."/>
            <person name="Young G."/>
            <person name="Yu Q."/>
            <person name="Zembek L."/>
            <person name="Zhong D."/>
            <person name="Zimmer A."/>
            <person name="Zwirko Z."/>
            <person name="Jaffe D.B."/>
            <person name="Alvarez P."/>
            <person name="Brockman W."/>
            <person name="Butler J."/>
            <person name="Chin C."/>
            <person name="Gnerre S."/>
            <person name="Grabherr M."/>
            <person name="Kleber M."/>
            <person name="Mauceli E."/>
            <person name="MacCallum I."/>
        </authorList>
    </citation>
    <scope>NUCLEOTIDE SEQUENCE [LARGE SCALE GENOMIC DNA]</scope>
    <source>
        <strain evidence="5">Tucson 14030-0811.24</strain>
    </source>
</reference>
<feature type="signal peptide" evidence="2">
    <location>
        <begin position="1"/>
        <end position="17"/>
    </location>
</feature>
<dbReference type="CDD" id="cd02248">
    <property type="entry name" value="Peptidase_C1A"/>
    <property type="match status" value="1"/>
</dbReference>
<dbReference type="OrthoDB" id="387093at2759"/>
<dbReference type="InterPro" id="IPR000668">
    <property type="entry name" value="Peptidase_C1A_C"/>
</dbReference>
<dbReference type="InParanoid" id="B4N5U6"/>
<dbReference type="GO" id="GO:0008234">
    <property type="term" value="F:cysteine-type peptidase activity"/>
    <property type="evidence" value="ECO:0007669"/>
    <property type="project" value="InterPro"/>
</dbReference>
<gene>
    <name evidence="4" type="primary">Dwil\GK17941</name>
    <name evidence="4" type="ORF">Dwil_GK17941</name>
</gene>
<proteinExistence type="inferred from homology"/>
<dbReference type="SMART" id="SM00645">
    <property type="entry name" value="Pept_C1"/>
    <property type="match status" value="1"/>
</dbReference>
<dbReference type="GO" id="GO:0006508">
    <property type="term" value="P:proteolysis"/>
    <property type="evidence" value="ECO:0007669"/>
    <property type="project" value="InterPro"/>
</dbReference>
<evidence type="ECO:0000313" key="5">
    <source>
        <dbReference type="Proteomes" id="UP000007798"/>
    </source>
</evidence>
<evidence type="ECO:0000256" key="1">
    <source>
        <dbReference type="ARBA" id="ARBA00008455"/>
    </source>
</evidence>
<keyword evidence="4" id="KW-0378">Hydrolase</keyword>
<dbReference type="eggNOG" id="KOG1543">
    <property type="taxonomic scope" value="Eukaryota"/>
</dbReference>